<name>A0A9P1FKP6_9DINO</name>
<dbReference type="AlphaFoldDB" id="A0A9P1FKP6"/>
<dbReference type="EMBL" id="CAMXCT030000385">
    <property type="protein sequence ID" value="CAL4765362.1"/>
    <property type="molecule type" value="Genomic_DNA"/>
</dbReference>
<evidence type="ECO:0000313" key="3">
    <source>
        <dbReference type="EMBL" id="CAL4765362.1"/>
    </source>
</evidence>
<organism evidence="2">
    <name type="scientific">Cladocopium goreaui</name>
    <dbReference type="NCBI Taxonomy" id="2562237"/>
    <lineage>
        <taxon>Eukaryota</taxon>
        <taxon>Sar</taxon>
        <taxon>Alveolata</taxon>
        <taxon>Dinophyceae</taxon>
        <taxon>Suessiales</taxon>
        <taxon>Symbiodiniaceae</taxon>
        <taxon>Cladocopium</taxon>
    </lineage>
</organism>
<protein>
    <submittedName>
        <fullName evidence="2">Uncharacterized protein</fullName>
    </submittedName>
</protein>
<proteinExistence type="predicted"/>
<dbReference type="OrthoDB" id="420354at2759"/>
<dbReference type="EMBL" id="CAMXCT010000385">
    <property type="protein sequence ID" value="CAI3978050.1"/>
    <property type="molecule type" value="Genomic_DNA"/>
</dbReference>
<sequence>MAPRPETLTCCLSQAGIASAPLKANEVERVKSELRQRAKASSRAADSVSVDEVLHVLRPLVELLKQTAPDFTSAQVSSRQSFWRNAAEVTLGRAEGAAIFKRLLKDPGVIAAVDERLCLELAPAAGEGAKRRKVAEATPAPEAASSTHKGIMQRHATQMEALRRQCDQDEKMLLEKHQKAFEMRRLSYIEMMDTALGNLKLDQEKQMRWLKDHSRARTEALRSKQLGDFFSPVLHVTLGRGNVHVCQGFYELSPIHTRGWQPVYRKYKSRYFLYLSKQCWWISTESNMLMRQPRGLLHSGAVRLNDSPARPERATNWKVVGSGKKWESIDLKLDDLKEPKAEFVVVSMAGTELLRKSFQLHETVVTVKTTLSRTLKSSWNRPADFIRLCLGSQALSNAKELGRLTIGAGTPLQAVLIPINCKHCMVSLEKQWYPCCRCSNCHQYLCLECGARCRECDYCMANICNECAMDCDHLCCRCCAEESEYSEEDDGEFYY</sequence>
<dbReference type="EMBL" id="CAMXCT020000385">
    <property type="protein sequence ID" value="CAL1131425.1"/>
    <property type="molecule type" value="Genomic_DNA"/>
</dbReference>
<feature type="compositionally biased region" description="Low complexity" evidence="1">
    <location>
        <begin position="136"/>
        <end position="147"/>
    </location>
</feature>
<evidence type="ECO:0000256" key="1">
    <source>
        <dbReference type="SAM" id="MobiDB-lite"/>
    </source>
</evidence>
<accession>A0A9P1FKP6</accession>
<evidence type="ECO:0000313" key="2">
    <source>
        <dbReference type="EMBL" id="CAI3978050.1"/>
    </source>
</evidence>
<reference evidence="3 4" key="2">
    <citation type="submission" date="2024-05" db="EMBL/GenBank/DDBJ databases">
        <authorList>
            <person name="Chen Y."/>
            <person name="Shah S."/>
            <person name="Dougan E. K."/>
            <person name="Thang M."/>
            <person name="Chan C."/>
        </authorList>
    </citation>
    <scope>NUCLEOTIDE SEQUENCE [LARGE SCALE GENOMIC DNA]</scope>
</reference>
<evidence type="ECO:0000313" key="4">
    <source>
        <dbReference type="Proteomes" id="UP001152797"/>
    </source>
</evidence>
<feature type="region of interest" description="Disordered" evidence="1">
    <location>
        <begin position="130"/>
        <end position="150"/>
    </location>
</feature>
<keyword evidence="4" id="KW-1185">Reference proteome</keyword>
<comment type="caution">
    <text evidence="2">The sequence shown here is derived from an EMBL/GenBank/DDBJ whole genome shotgun (WGS) entry which is preliminary data.</text>
</comment>
<dbReference type="Proteomes" id="UP001152797">
    <property type="component" value="Unassembled WGS sequence"/>
</dbReference>
<gene>
    <name evidence="2" type="ORF">C1SCF055_LOCUS6139</name>
</gene>
<reference evidence="2" key="1">
    <citation type="submission" date="2022-10" db="EMBL/GenBank/DDBJ databases">
        <authorList>
            <person name="Chen Y."/>
            <person name="Dougan E. K."/>
            <person name="Chan C."/>
            <person name="Rhodes N."/>
            <person name="Thang M."/>
        </authorList>
    </citation>
    <scope>NUCLEOTIDE SEQUENCE</scope>
</reference>